<dbReference type="PANTHER" id="PTHR43143:SF6">
    <property type="entry name" value="BLL3016 PROTEIN"/>
    <property type="match status" value="1"/>
</dbReference>
<sequence length="527" mass="57526">MRTPFLPFCLLAVTGLVSTIASAATMAGRVCLDPGNATSCPAKAQGVADVAISNGRQIVRSDAQGRYRIDVQDGDTVFVIKPATMAFANGANGLPRFWRHYAPNGSPKLKYGGLAPSSSLQFDVALRPLGKVPGALDLLLFGDPQPKSPQDVGYYDRDIVAPLVGHNNARLGISLGDIVSDDLSLYPAVNAVTTRLHLPWLHVPGNHDMDADADSDVHALDSFRNVFGPDTYAWQEQQANFIVLDDVVKTPGMAPGYIGGFRDDQFAFLQSLLPMLDRSRLLVLSMHIPLFEPAGKDTFRDVDRERLFALIKDFPHVLVLSAHSHSQQHYFHDAATGWHGAQPLHEYNVGAACGAFWSGVKDADGIPAATMADGTPNGYATLHIAADGNYALAYHPARDPADTQIGLHAPKVLRKGAYPAWGVYANMWMGMADTKIEYRVDDGVWKPMQHVSQSDPALVAENMRDDEAPRLRGYDRSPEATPSPHLWRGALPTDLAIGEHRIDVRAQDRWRGEVSATTRYRLEEALP</sequence>
<dbReference type="AlphaFoldDB" id="A0A2K1PZZ1"/>
<evidence type="ECO:0000313" key="5">
    <source>
        <dbReference type="EMBL" id="PNS08352.1"/>
    </source>
</evidence>
<dbReference type="InterPro" id="IPR051918">
    <property type="entry name" value="STPP_CPPED1"/>
</dbReference>
<dbReference type="OrthoDB" id="9784378at2"/>
<organism evidence="5 6">
    <name type="scientific">Solilutibacter silvestris</name>
    <dbReference type="NCBI Taxonomy" id="1645665"/>
    <lineage>
        <taxon>Bacteria</taxon>
        <taxon>Pseudomonadati</taxon>
        <taxon>Pseudomonadota</taxon>
        <taxon>Gammaproteobacteria</taxon>
        <taxon>Lysobacterales</taxon>
        <taxon>Lysobacteraceae</taxon>
        <taxon>Solilutibacter</taxon>
    </lineage>
</organism>
<evidence type="ECO:0000259" key="2">
    <source>
        <dbReference type="Pfam" id="PF00149"/>
    </source>
</evidence>
<evidence type="ECO:0000259" key="3">
    <source>
        <dbReference type="Pfam" id="PF16370"/>
    </source>
</evidence>
<reference evidence="5 6" key="1">
    <citation type="submission" date="2017-08" db="EMBL/GenBank/DDBJ databases">
        <title>Lysobacter sylvestris genome.</title>
        <authorList>
            <person name="Zhang D.-C."/>
            <person name="Albuquerque L."/>
            <person name="Franca L."/>
            <person name="Froufe H.J.C."/>
            <person name="Barroso C."/>
            <person name="Egas C."/>
            <person name="Da Costa M."/>
            <person name="Margesin R."/>
        </authorList>
    </citation>
    <scope>NUCLEOTIDE SEQUENCE [LARGE SCALE GENOMIC DNA]</scope>
    <source>
        <strain evidence="5 6">AM20-91</strain>
    </source>
</reference>
<protein>
    <recommendedName>
        <fullName evidence="7">Calcineurin-like phosphoesterase</fullName>
    </recommendedName>
</protein>
<evidence type="ECO:0000256" key="1">
    <source>
        <dbReference type="SAM" id="SignalP"/>
    </source>
</evidence>
<keyword evidence="1" id="KW-0732">Signal</keyword>
<dbReference type="Proteomes" id="UP000236220">
    <property type="component" value="Unassembled WGS sequence"/>
</dbReference>
<keyword evidence="6" id="KW-1185">Reference proteome</keyword>
<dbReference type="Pfam" id="PF00149">
    <property type="entry name" value="Metallophos"/>
    <property type="match status" value="1"/>
</dbReference>
<name>A0A2K1PZZ1_9GAMM</name>
<gene>
    <name evidence="5" type="ORF">Lysil_2528</name>
</gene>
<evidence type="ECO:0008006" key="7">
    <source>
        <dbReference type="Google" id="ProtNLM"/>
    </source>
</evidence>
<feature type="domain" description="Calcineurin-like phosphoesterase" evidence="2">
    <location>
        <begin position="170"/>
        <end position="326"/>
    </location>
</feature>
<evidence type="ECO:0000259" key="4">
    <source>
        <dbReference type="Pfam" id="PF16371"/>
    </source>
</evidence>
<feature type="domain" description="Calcineurin-like phosphoesterase N-terminal" evidence="4">
    <location>
        <begin position="43"/>
        <end position="103"/>
    </location>
</feature>
<proteinExistence type="predicted"/>
<dbReference type="SUPFAM" id="SSF56300">
    <property type="entry name" value="Metallo-dependent phosphatases"/>
    <property type="match status" value="1"/>
</dbReference>
<feature type="domain" description="Calcineurin-like phosphoesterase C-terminal" evidence="3">
    <location>
        <begin position="346"/>
        <end position="510"/>
    </location>
</feature>
<dbReference type="InterPro" id="IPR032288">
    <property type="entry name" value="Metallophos_C"/>
</dbReference>
<accession>A0A2K1PZZ1</accession>
<comment type="caution">
    <text evidence="5">The sequence shown here is derived from an EMBL/GenBank/DDBJ whole genome shotgun (WGS) entry which is preliminary data.</text>
</comment>
<dbReference type="InterPro" id="IPR029052">
    <property type="entry name" value="Metallo-depent_PP-like"/>
</dbReference>
<dbReference type="RefSeq" id="WP_103075945.1">
    <property type="nucleotide sequence ID" value="NZ_NPZB01000002.1"/>
</dbReference>
<dbReference type="InterPro" id="IPR004843">
    <property type="entry name" value="Calcineurin-like_PHP"/>
</dbReference>
<feature type="signal peptide" evidence="1">
    <location>
        <begin position="1"/>
        <end position="23"/>
    </location>
</feature>
<dbReference type="GO" id="GO:0016787">
    <property type="term" value="F:hydrolase activity"/>
    <property type="evidence" value="ECO:0007669"/>
    <property type="project" value="InterPro"/>
</dbReference>
<dbReference type="PANTHER" id="PTHR43143">
    <property type="entry name" value="METALLOPHOSPHOESTERASE, CALCINEURIN SUPERFAMILY"/>
    <property type="match status" value="1"/>
</dbReference>
<dbReference type="Pfam" id="PF16370">
    <property type="entry name" value="MetallophosC"/>
    <property type="match status" value="1"/>
</dbReference>
<dbReference type="EMBL" id="NPZB01000002">
    <property type="protein sequence ID" value="PNS08352.1"/>
    <property type="molecule type" value="Genomic_DNA"/>
</dbReference>
<dbReference type="Pfam" id="PF16371">
    <property type="entry name" value="MetallophosN"/>
    <property type="match status" value="1"/>
</dbReference>
<evidence type="ECO:0000313" key="6">
    <source>
        <dbReference type="Proteomes" id="UP000236220"/>
    </source>
</evidence>
<feature type="chain" id="PRO_5014322677" description="Calcineurin-like phosphoesterase" evidence="1">
    <location>
        <begin position="24"/>
        <end position="527"/>
    </location>
</feature>
<dbReference type="InterPro" id="IPR032285">
    <property type="entry name" value="Metallophos_N"/>
</dbReference>
<dbReference type="Gene3D" id="3.60.21.10">
    <property type="match status" value="1"/>
</dbReference>